<sequence length="595" mass="69650">MVYYHTSGNVKVLRNIVLDYAATSELSPYEYMKTYIEKCPETIEDTKLSWIAETFLGYHRHGPFLREIANHLTEELADAEDQDYFMIIFHAVTFQLGPKDMQFLYKCLFNLSRPLLNTFTKFLSNNEVLTFISQVAQTSYDTNFITEKIIGPLFEWQPYISDMAHTYAEYVKKMESRKIKPPTVPIQPNVLNRRGKEATSPPVQPSLPATPPNSVRSKKKRMLTKNVIDQKLKQMHEKNKQKAAHLLNDVKSKDFHYAKAKSEKYHNRVSSIREEIEFEFSKPLPKRKLQAAVKNNVPVIKQTAATVKRFNKRIQLVEEQEVQWLHNVMKCCNTTKVDEIAEHDRQEKERERLLDIEKKHLMGQITYEEAVIAKKKLQEENKKKYEEFLKEKESWNEEIERWRKLELEKNRKQVEKLSMIELNLIHARNEVTAKKKETAEKIKKESEIAYAIAMKEKQEELERRIVMIREIKILALIAKQAKVPKVIDLTETSGLGLLCEMSLAELQERISAMKMGLQEELEKKRAIIKDENKAAKQDLEETKSTIQNFLSERALLRKHNKKSSLTIVDSSPSKEISDLKKILEEKRKIRIQLSS</sequence>
<feature type="compositionally biased region" description="Pro residues" evidence="2">
    <location>
        <begin position="202"/>
        <end position="211"/>
    </location>
</feature>
<protein>
    <recommendedName>
        <fullName evidence="5">Cilia- and flagella-associated protein 99-like</fullName>
    </recommendedName>
</protein>
<dbReference type="OrthoDB" id="10262255at2759"/>
<feature type="region of interest" description="Disordered" evidence="2">
    <location>
        <begin position="186"/>
        <end position="218"/>
    </location>
</feature>
<accession>A0A9P0FY78</accession>
<dbReference type="PANTHER" id="PTHR34649">
    <property type="entry name" value="CILIA- AND FLAGELLA-ASSOCIATED PROTEIN 99"/>
    <property type="match status" value="1"/>
</dbReference>
<proteinExistence type="predicted"/>
<organism evidence="3 4">
    <name type="scientific">Chrysodeixis includens</name>
    <name type="common">Soybean looper</name>
    <name type="synonym">Pseudoplusia includens</name>
    <dbReference type="NCBI Taxonomy" id="689277"/>
    <lineage>
        <taxon>Eukaryota</taxon>
        <taxon>Metazoa</taxon>
        <taxon>Ecdysozoa</taxon>
        <taxon>Arthropoda</taxon>
        <taxon>Hexapoda</taxon>
        <taxon>Insecta</taxon>
        <taxon>Pterygota</taxon>
        <taxon>Neoptera</taxon>
        <taxon>Endopterygota</taxon>
        <taxon>Lepidoptera</taxon>
        <taxon>Glossata</taxon>
        <taxon>Ditrysia</taxon>
        <taxon>Noctuoidea</taxon>
        <taxon>Noctuidae</taxon>
        <taxon>Plusiinae</taxon>
        <taxon>Chrysodeixis</taxon>
    </lineage>
</organism>
<dbReference type="InterPro" id="IPR039341">
    <property type="entry name" value="CFAP99"/>
</dbReference>
<dbReference type="Proteomes" id="UP001154114">
    <property type="component" value="Chromosome 9"/>
</dbReference>
<dbReference type="PANTHER" id="PTHR34649:SF1">
    <property type="entry name" value="CILIA- AND FLAGELLA-ASSOCIATED PROTEIN 99"/>
    <property type="match status" value="1"/>
</dbReference>
<evidence type="ECO:0000256" key="1">
    <source>
        <dbReference type="SAM" id="Coils"/>
    </source>
</evidence>
<dbReference type="EMBL" id="LR824012">
    <property type="protein sequence ID" value="CAH0628909.1"/>
    <property type="molecule type" value="Genomic_DNA"/>
</dbReference>
<evidence type="ECO:0000313" key="4">
    <source>
        <dbReference type="Proteomes" id="UP001154114"/>
    </source>
</evidence>
<evidence type="ECO:0000313" key="3">
    <source>
        <dbReference type="EMBL" id="CAH0628909.1"/>
    </source>
</evidence>
<feature type="coiled-coil region" evidence="1">
    <location>
        <begin position="503"/>
        <end position="552"/>
    </location>
</feature>
<gene>
    <name evidence="3" type="ORF">CINC_LOCUS13124</name>
</gene>
<keyword evidence="1" id="KW-0175">Coiled coil</keyword>
<evidence type="ECO:0008006" key="5">
    <source>
        <dbReference type="Google" id="ProtNLM"/>
    </source>
</evidence>
<reference evidence="3" key="1">
    <citation type="submission" date="2021-12" db="EMBL/GenBank/DDBJ databases">
        <authorList>
            <person name="King R."/>
        </authorList>
    </citation>
    <scope>NUCLEOTIDE SEQUENCE</scope>
</reference>
<dbReference type="AlphaFoldDB" id="A0A9P0FY78"/>
<evidence type="ECO:0000256" key="2">
    <source>
        <dbReference type="SAM" id="MobiDB-lite"/>
    </source>
</evidence>
<name>A0A9P0FY78_CHRIL</name>
<feature type="coiled-coil region" evidence="1">
    <location>
        <begin position="367"/>
        <end position="405"/>
    </location>
</feature>
<keyword evidence="4" id="KW-1185">Reference proteome</keyword>